<dbReference type="InterPro" id="IPR018389">
    <property type="entry name" value="DctP_fam"/>
</dbReference>
<feature type="non-terminal residue" evidence="2">
    <location>
        <position position="1"/>
    </location>
</feature>
<evidence type="ECO:0000313" key="2">
    <source>
        <dbReference type="EMBL" id="SVA98339.1"/>
    </source>
</evidence>
<organism evidence="2">
    <name type="scientific">marine metagenome</name>
    <dbReference type="NCBI Taxonomy" id="408172"/>
    <lineage>
        <taxon>unclassified sequences</taxon>
        <taxon>metagenomes</taxon>
        <taxon>ecological metagenomes</taxon>
    </lineage>
</organism>
<gene>
    <name evidence="2" type="ORF">METZ01_LOCUS151193</name>
</gene>
<dbReference type="Pfam" id="PF03480">
    <property type="entry name" value="DctP"/>
    <property type="match status" value="1"/>
</dbReference>
<dbReference type="InterPro" id="IPR038404">
    <property type="entry name" value="TRAP_DctP_sf"/>
</dbReference>
<sequence>IVNMDAWNSLPPDLQAIVRVACQATNLDMVSEFMARNASSLEQLTADESVEIRPFPEDVLAGIKALTFEVVEELAARDPVAARVWKSYQDFMQRSQPWQAISEQAMLATKLL</sequence>
<dbReference type="Gene3D" id="3.40.190.170">
    <property type="entry name" value="Bacterial extracellular solute-binding protein, family 7"/>
    <property type="match status" value="1"/>
</dbReference>
<dbReference type="Gene3D" id="3.40.190.10">
    <property type="entry name" value="Periplasmic binding protein-like II"/>
    <property type="match status" value="1"/>
</dbReference>
<dbReference type="PANTHER" id="PTHR33376:SF5">
    <property type="entry name" value="EXTRACYTOPLASMIC SOLUTE RECEPTOR PROTEIN"/>
    <property type="match status" value="1"/>
</dbReference>
<reference evidence="2" key="1">
    <citation type="submission" date="2018-05" db="EMBL/GenBank/DDBJ databases">
        <authorList>
            <person name="Lanie J.A."/>
            <person name="Ng W.-L."/>
            <person name="Kazmierczak K.M."/>
            <person name="Andrzejewski T.M."/>
            <person name="Davidsen T.M."/>
            <person name="Wayne K.J."/>
            <person name="Tettelin H."/>
            <person name="Glass J.I."/>
            <person name="Rusch D."/>
            <person name="Podicherti R."/>
            <person name="Tsui H.-C.T."/>
            <person name="Winkler M.E."/>
        </authorList>
    </citation>
    <scope>NUCLEOTIDE SEQUENCE</scope>
</reference>
<evidence type="ECO:0000256" key="1">
    <source>
        <dbReference type="ARBA" id="ARBA00022729"/>
    </source>
</evidence>
<evidence type="ECO:0008006" key="3">
    <source>
        <dbReference type="Google" id="ProtNLM"/>
    </source>
</evidence>
<accession>A0A382AAC7</accession>
<dbReference type="PANTHER" id="PTHR33376">
    <property type="match status" value="1"/>
</dbReference>
<dbReference type="AlphaFoldDB" id="A0A382AAC7"/>
<name>A0A382AAC7_9ZZZZ</name>
<keyword evidence="1" id="KW-0732">Signal</keyword>
<dbReference type="EMBL" id="UINC01024533">
    <property type="protein sequence ID" value="SVA98339.1"/>
    <property type="molecule type" value="Genomic_DNA"/>
</dbReference>
<protein>
    <recommendedName>
        <fullName evidence="3">ABC transporter substrate-binding protein</fullName>
    </recommendedName>
</protein>
<proteinExistence type="predicted"/>
<dbReference type="GO" id="GO:0055085">
    <property type="term" value="P:transmembrane transport"/>
    <property type="evidence" value="ECO:0007669"/>
    <property type="project" value="InterPro"/>
</dbReference>